<feature type="region of interest" description="Disordered" evidence="8">
    <location>
        <begin position="817"/>
        <end position="859"/>
    </location>
</feature>
<evidence type="ECO:0000256" key="8">
    <source>
        <dbReference type="SAM" id="MobiDB-lite"/>
    </source>
</evidence>
<dbReference type="SMART" id="SM00355">
    <property type="entry name" value="ZnF_C2H2"/>
    <property type="match status" value="12"/>
</dbReference>
<keyword evidence="4 7" id="KW-0863">Zinc-finger</keyword>
<dbReference type="PROSITE" id="PS50157">
    <property type="entry name" value="ZINC_FINGER_C2H2_2"/>
    <property type="match status" value="7"/>
</dbReference>
<feature type="domain" description="C2H2-type" evidence="9">
    <location>
        <begin position="718"/>
        <end position="745"/>
    </location>
</feature>
<feature type="domain" description="C2H2-type" evidence="9">
    <location>
        <begin position="634"/>
        <end position="662"/>
    </location>
</feature>
<dbReference type="EMBL" id="CAJVCH010043299">
    <property type="protein sequence ID" value="CAG7717099.1"/>
    <property type="molecule type" value="Genomic_DNA"/>
</dbReference>
<dbReference type="GO" id="GO:0000978">
    <property type="term" value="F:RNA polymerase II cis-regulatory region sequence-specific DNA binding"/>
    <property type="evidence" value="ECO:0007669"/>
    <property type="project" value="TreeGrafter"/>
</dbReference>
<evidence type="ECO:0000256" key="1">
    <source>
        <dbReference type="ARBA" id="ARBA00004123"/>
    </source>
</evidence>
<feature type="compositionally biased region" description="Basic and acidic residues" evidence="8">
    <location>
        <begin position="226"/>
        <end position="248"/>
    </location>
</feature>
<dbReference type="Pfam" id="PF00096">
    <property type="entry name" value="zf-C2H2"/>
    <property type="match status" value="4"/>
</dbReference>
<feature type="domain" description="C2H2-type" evidence="9">
    <location>
        <begin position="514"/>
        <end position="542"/>
    </location>
</feature>
<dbReference type="PROSITE" id="PS00028">
    <property type="entry name" value="ZINC_FINGER_C2H2_1"/>
    <property type="match status" value="7"/>
</dbReference>
<accession>A0A8J2JZT6</accession>
<dbReference type="GO" id="GO:0001227">
    <property type="term" value="F:DNA-binding transcription repressor activity, RNA polymerase II-specific"/>
    <property type="evidence" value="ECO:0007669"/>
    <property type="project" value="TreeGrafter"/>
</dbReference>
<reference evidence="10" key="1">
    <citation type="submission" date="2021-06" db="EMBL/GenBank/DDBJ databases">
        <authorList>
            <person name="Hodson N. C."/>
            <person name="Mongue J. A."/>
            <person name="Jaron S. K."/>
        </authorList>
    </citation>
    <scope>NUCLEOTIDE SEQUENCE</scope>
</reference>
<evidence type="ECO:0000256" key="5">
    <source>
        <dbReference type="ARBA" id="ARBA00022833"/>
    </source>
</evidence>
<evidence type="ECO:0000256" key="3">
    <source>
        <dbReference type="ARBA" id="ARBA00022737"/>
    </source>
</evidence>
<evidence type="ECO:0000256" key="7">
    <source>
        <dbReference type="PROSITE-ProRule" id="PRU00042"/>
    </source>
</evidence>
<keyword evidence="3" id="KW-0677">Repeat</keyword>
<proteinExistence type="predicted"/>
<keyword evidence="2" id="KW-0479">Metal-binding</keyword>
<feature type="compositionally biased region" description="Acidic residues" evidence="8">
    <location>
        <begin position="848"/>
        <end position="859"/>
    </location>
</feature>
<gene>
    <name evidence="10" type="ORF">AFUS01_LOCUS6573</name>
</gene>
<dbReference type="InterPro" id="IPR013087">
    <property type="entry name" value="Znf_C2H2_type"/>
</dbReference>
<keyword evidence="11" id="KW-1185">Reference proteome</keyword>
<dbReference type="PANTHER" id="PTHR24399:SF70">
    <property type="entry name" value="C2H2-TYPE DOMAIN-CONTAINING PROTEIN"/>
    <property type="match status" value="1"/>
</dbReference>
<feature type="region of interest" description="Disordered" evidence="8">
    <location>
        <begin position="141"/>
        <end position="184"/>
    </location>
</feature>
<dbReference type="AlphaFoldDB" id="A0A8J2JZT6"/>
<evidence type="ECO:0000256" key="2">
    <source>
        <dbReference type="ARBA" id="ARBA00022723"/>
    </source>
</evidence>
<protein>
    <recommendedName>
        <fullName evidence="9">C2H2-type domain-containing protein</fullName>
    </recommendedName>
</protein>
<dbReference type="GO" id="GO:0005654">
    <property type="term" value="C:nucleoplasm"/>
    <property type="evidence" value="ECO:0007669"/>
    <property type="project" value="TreeGrafter"/>
</dbReference>
<feature type="region of interest" description="Disordered" evidence="8">
    <location>
        <begin position="207"/>
        <end position="303"/>
    </location>
</feature>
<dbReference type="GO" id="GO:0008270">
    <property type="term" value="F:zinc ion binding"/>
    <property type="evidence" value="ECO:0007669"/>
    <property type="project" value="UniProtKB-KW"/>
</dbReference>
<name>A0A8J2JZT6_9HEXA</name>
<comment type="caution">
    <text evidence="10">The sequence shown here is derived from an EMBL/GenBank/DDBJ whole genome shotgun (WGS) entry which is preliminary data.</text>
</comment>
<keyword evidence="6" id="KW-0539">Nucleus</keyword>
<dbReference type="PANTHER" id="PTHR24399">
    <property type="entry name" value="ZINC FINGER AND BTB DOMAIN-CONTAINING"/>
    <property type="match status" value="1"/>
</dbReference>
<comment type="subcellular location">
    <subcellularLocation>
        <location evidence="1">Nucleus</location>
    </subcellularLocation>
</comment>
<feature type="domain" description="C2H2-type" evidence="9">
    <location>
        <begin position="791"/>
        <end position="819"/>
    </location>
</feature>
<feature type="domain" description="C2H2-type" evidence="9">
    <location>
        <begin position="746"/>
        <end position="774"/>
    </location>
</feature>
<feature type="domain" description="C2H2-type" evidence="9">
    <location>
        <begin position="662"/>
        <end position="686"/>
    </location>
</feature>
<dbReference type="Proteomes" id="UP000708208">
    <property type="component" value="Unassembled WGS sequence"/>
</dbReference>
<evidence type="ECO:0000313" key="11">
    <source>
        <dbReference type="Proteomes" id="UP000708208"/>
    </source>
</evidence>
<sequence length="859" mass="98501">MKWNEGGTRFQFQTELFPFCRKCIPTIESLIELNDQVQNLLRRIDQVCANISGEILLSKNKCQRILKLRDSAEWRDQKNGYENVSLGKCQFDVEKVCSLRDVIYKRFTTSVSLTPLEKFVKVDHAKKVKITEDVCGGESYEDFGSDPKASSKKGGVSKNEGESKVRVGPRRDTGGRLTEIPVSGSGCNLPGAAVTIESRNLRKRDVSPEVDTIVGGSGTSKGSRSRLNEDILDRVGSDLEEQDIKNEKDDSEDSDYSPSKSPAFGEESEVEFDHVGGCNASDDSSHSRVNKTSISTRRNRKKTKMSVGVGKLALRVRNIDDTHFIFDEKFPFERNEDGSWRCGTCGCQFTRRHNMNLHLLSSCIESRKLEILPEEDSFKYGGHVFQKLGEHQFKCSDCDNLAETKELAMGHIRSSHMLHRDAHRSKSNQAEKLPDGNFKYRGFIFRKIGNYKFKCAQCSHISETQKKAMGHIRNFHFDGSSLLNDLGLEIVEFEPGRFRLGDEHEFQVINGQYFKCLTCDKHFNSRKTLLDHVIKCHISDSKDETRKFGINNFVEVKPDVYVYADKYEVIKTGEKYKCPECVYVTSNKINMWRHLCYRHLNNKRFKCDQCGKGFPIPFELNQHKKSAHGNEKTFMCESCGKTFSTNMLLRNHMYRSHAEKKNLCTFCGKPFTTYSLLLMHLKVHTGVIVNSVVCEVCGKEMPKRTLKYHMAIHGDPQFSCTECNKKYYHEKTLQMHIATHGGAKPHPCKLCSKSFAWKSALKYHNWRFHSKHTPELDKKRKGRRKPGSGPYPCDICGKGFYEKRGIDGHKIRYHSEKTAELDRQLKEKLSKRRKPVAKVVENNKDFSESEEVDEEEYYA</sequence>
<dbReference type="OrthoDB" id="6353315at2759"/>
<dbReference type="FunFam" id="3.30.160.60:FF:000446">
    <property type="entry name" value="Zinc finger protein"/>
    <property type="match status" value="1"/>
</dbReference>
<organism evidence="10 11">
    <name type="scientific">Allacma fusca</name>
    <dbReference type="NCBI Taxonomy" id="39272"/>
    <lineage>
        <taxon>Eukaryota</taxon>
        <taxon>Metazoa</taxon>
        <taxon>Ecdysozoa</taxon>
        <taxon>Arthropoda</taxon>
        <taxon>Hexapoda</taxon>
        <taxon>Collembola</taxon>
        <taxon>Symphypleona</taxon>
        <taxon>Sminthuridae</taxon>
        <taxon>Allacma</taxon>
    </lineage>
</organism>
<evidence type="ECO:0000256" key="6">
    <source>
        <dbReference type="ARBA" id="ARBA00023242"/>
    </source>
</evidence>
<feature type="domain" description="C2H2-type" evidence="9">
    <location>
        <begin position="605"/>
        <end position="633"/>
    </location>
</feature>
<keyword evidence="5" id="KW-0862">Zinc</keyword>
<feature type="compositionally biased region" description="Basic and acidic residues" evidence="8">
    <location>
        <begin position="159"/>
        <end position="174"/>
    </location>
</feature>
<evidence type="ECO:0000313" key="10">
    <source>
        <dbReference type="EMBL" id="CAG7717099.1"/>
    </source>
</evidence>
<evidence type="ECO:0000256" key="4">
    <source>
        <dbReference type="ARBA" id="ARBA00022771"/>
    </source>
</evidence>
<feature type="compositionally biased region" description="Basic and acidic residues" evidence="8">
    <location>
        <begin position="817"/>
        <end position="828"/>
    </location>
</feature>
<evidence type="ECO:0000259" key="9">
    <source>
        <dbReference type="PROSITE" id="PS50157"/>
    </source>
</evidence>